<dbReference type="AlphaFoldDB" id="A0A2V1JMV5"/>
<name>A0A2V1JMV5_EUBRA</name>
<evidence type="ECO:0000313" key="3">
    <source>
        <dbReference type="Proteomes" id="UP000245288"/>
    </source>
</evidence>
<dbReference type="RefSeq" id="WP_109216886.1">
    <property type="nucleotide sequence ID" value="NZ_JAQDGV010000001.1"/>
</dbReference>
<dbReference type="OrthoDB" id="9781069at2"/>
<evidence type="ECO:0000313" key="2">
    <source>
        <dbReference type="EMBL" id="PWE85369.1"/>
    </source>
</evidence>
<keyword evidence="1" id="KW-0472">Membrane</keyword>
<dbReference type="Proteomes" id="UP000245288">
    <property type="component" value="Unassembled WGS sequence"/>
</dbReference>
<feature type="transmembrane region" description="Helical" evidence="1">
    <location>
        <begin position="176"/>
        <end position="206"/>
    </location>
</feature>
<organism evidence="2 3">
    <name type="scientific">Eubacterium ramulus</name>
    <dbReference type="NCBI Taxonomy" id="39490"/>
    <lineage>
        <taxon>Bacteria</taxon>
        <taxon>Bacillati</taxon>
        <taxon>Bacillota</taxon>
        <taxon>Clostridia</taxon>
        <taxon>Eubacteriales</taxon>
        <taxon>Eubacteriaceae</taxon>
        <taxon>Eubacterium</taxon>
    </lineage>
</organism>
<feature type="transmembrane region" description="Helical" evidence="1">
    <location>
        <begin position="36"/>
        <end position="53"/>
    </location>
</feature>
<feature type="transmembrane region" description="Helical" evidence="1">
    <location>
        <begin position="12"/>
        <end position="30"/>
    </location>
</feature>
<keyword evidence="1" id="KW-1133">Transmembrane helix</keyword>
<comment type="caution">
    <text evidence="2">The sequence shown here is derived from an EMBL/GenBank/DDBJ whole genome shotgun (WGS) entry which is preliminary data.</text>
</comment>
<evidence type="ECO:0008006" key="4">
    <source>
        <dbReference type="Google" id="ProtNLM"/>
    </source>
</evidence>
<gene>
    <name evidence="2" type="ORF">LG34_16245</name>
</gene>
<accession>A0A2V1JMV5</accession>
<keyword evidence="3" id="KW-1185">Reference proteome</keyword>
<proteinExistence type="predicted"/>
<dbReference type="InterPro" id="IPR008875">
    <property type="entry name" value="TraX"/>
</dbReference>
<protein>
    <recommendedName>
        <fullName evidence="4">Conjugal transfer protein TraX</fullName>
    </recommendedName>
</protein>
<dbReference type="EMBL" id="JRFU01000213">
    <property type="protein sequence ID" value="PWE85369.1"/>
    <property type="molecule type" value="Genomic_DNA"/>
</dbReference>
<reference evidence="2 3" key="1">
    <citation type="submission" date="2014-09" db="EMBL/GenBank/DDBJ databases">
        <title>Butyrate-producing bacteria isolated from human gut.</title>
        <authorList>
            <person name="Zhang Q."/>
            <person name="Zhao L."/>
        </authorList>
    </citation>
    <scope>NUCLEOTIDE SEQUENCE [LARGE SCALE GENOMIC DNA]</scope>
    <source>
        <strain evidence="2 3">21</strain>
    </source>
</reference>
<feature type="transmembrane region" description="Helical" evidence="1">
    <location>
        <begin position="218"/>
        <end position="243"/>
    </location>
</feature>
<dbReference type="Pfam" id="PF05857">
    <property type="entry name" value="TraX"/>
    <property type="match status" value="1"/>
</dbReference>
<feature type="transmembrane region" description="Helical" evidence="1">
    <location>
        <begin position="138"/>
        <end position="170"/>
    </location>
</feature>
<evidence type="ECO:0000256" key="1">
    <source>
        <dbReference type="SAM" id="Phobius"/>
    </source>
</evidence>
<keyword evidence="1" id="KW-0812">Transmembrane</keyword>
<sequence>MNKNYKCINSFALKMIAIITMVIDHVGAVLFPMNMIFRYIGRISFPLFVFLLVEGSIHTSKIRKYELRMFLFALISEIPFDLAFSNEIVDIHSQNVFWTLTIGLVMLDLIQNGASYVKGHKGKMLQEVWIEGQPIPMVWQFVVVAVCACVAQALQTDYGAGGILLIYFIWMLHENVIAQAVAFVIISLLFFGSVELPGVIAFLPIFLYNGKKGPSAKYVFYAFYPVHLFILHLIQMSTAFVFITF</sequence>